<feature type="domain" description="RNA polymerase sigma factor 70 region 4 type 2" evidence="8">
    <location>
        <begin position="124"/>
        <end position="176"/>
    </location>
</feature>
<dbReference type="InterPro" id="IPR000838">
    <property type="entry name" value="RNA_pol_sigma70_ECF_CS"/>
</dbReference>
<dbReference type="InterPro" id="IPR007627">
    <property type="entry name" value="RNA_pol_sigma70_r2"/>
</dbReference>
<dbReference type="InterPro" id="IPR036388">
    <property type="entry name" value="WH-like_DNA-bd_sf"/>
</dbReference>
<name>A0A0T5P0E9_9RHOB</name>
<dbReference type="PANTHER" id="PTHR43133">
    <property type="entry name" value="RNA POLYMERASE ECF-TYPE SIGMA FACTO"/>
    <property type="match status" value="1"/>
</dbReference>
<evidence type="ECO:0000259" key="7">
    <source>
        <dbReference type="Pfam" id="PF04542"/>
    </source>
</evidence>
<dbReference type="GO" id="GO:0006352">
    <property type="term" value="P:DNA-templated transcription initiation"/>
    <property type="evidence" value="ECO:0007669"/>
    <property type="project" value="InterPro"/>
</dbReference>
<keyword evidence="10" id="KW-1185">Reference proteome</keyword>
<comment type="caution">
    <text evidence="9">The sequence shown here is derived from an EMBL/GenBank/DDBJ whole genome shotgun (WGS) entry which is preliminary data.</text>
</comment>
<dbReference type="Proteomes" id="UP000051295">
    <property type="component" value="Unassembled WGS sequence"/>
</dbReference>
<dbReference type="PROSITE" id="PS01063">
    <property type="entry name" value="SIGMA70_ECF"/>
    <property type="match status" value="1"/>
</dbReference>
<dbReference type="NCBIfam" id="TIGR02937">
    <property type="entry name" value="sigma70-ECF"/>
    <property type="match status" value="1"/>
</dbReference>
<organism evidence="9 10">
    <name type="scientific">Roseovarius atlanticus</name>
    <dbReference type="NCBI Taxonomy" id="1641875"/>
    <lineage>
        <taxon>Bacteria</taxon>
        <taxon>Pseudomonadati</taxon>
        <taxon>Pseudomonadota</taxon>
        <taxon>Alphaproteobacteria</taxon>
        <taxon>Rhodobacterales</taxon>
        <taxon>Roseobacteraceae</taxon>
        <taxon>Roseovarius</taxon>
    </lineage>
</organism>
<dbReference type="STRING" id="1641875.XM53_02615"/>
<evidence type="ECO:0000313" key="10">
    <source>
        <dbReference type="Proteomes" id="UP000051295"/>
    </source>
</evidence>
<dbReference type="Gene3D" id="1.10.1740.10">
    <property type="match status" value="1"/>
</dbReference>
<evidence type="ECO:0000259" key="8">
    <source>
        <dbReference type="Pfam" id="PF08281"/>
    </source>
</evidence>
<dbReference type="InterPro" id="IPR013249">
    <property type="entry name" value="RNA_pol_sigma70_r4_t2"/>
</dbReference>
<dbReference type="OrthoDB" id="9803470at2"/>
<dbReference type="Pfam" id="PF04542">
    <property type="entry name" value="Sigma70_r2"/>
    <property type="match status" value="1"/>
</dbReference>
<keyword evidence="3 6" id="KW-0731">Sigma factor</keyword>
<evidence type="ECO:0000256" key="5">
    <source>
        <dbReference type="ARBA" id="ARBA00023163"/>
    </source>
</evidence>
<reference evidence="9 10" key="1">
    <citation type="submission" date="2015-04" db="EMBL/GenBank/DDBJ databases">
        <title>The draft genome sequence of Roseovarius sp.R12b.</title>
        <authorList>
            <person name="Li G."/>
            <person name="Lai Q."/>
            <person name="Shao Z."/>
            <person name="Yan P."/>
        </authorList>
    </citation>
    <scope>NUCLEOTIDE SEQUENCE [LARGE SCALE GENOMIC DNA]</scope>
    <source>
        <strain evidence="9 10">R12B</strain>
    </source>
</reference>
<gene>
    <name evidence="9" type="ORF">XM53_02615</name>
</gene>
<dbReference type="GO" id="GO:0003677">
    <property type="term" value="F:DNA binding"/>
    <property type="evidence" value="ECO:0007669"/>
    <property type="project" value="UniProtKB-KW"/>
</dbReference>
<dbReference type="InterPro" id="IPR039425">
    <property type="entry name" value="RNA_pol_sigma-70-like"/>
</dbReference>
<keyword evidence="4 6" id="KW-0238">DNA-binding</keyword>
<proteinExistence type="inferred from homology"/>
<dbReference type="Gene3D" id="1.10.10.10">
    <property type="entry name" value="Winged helix-like DNA-binding domain superfamily/Winged helix DNA-binding domain"/>
    <property type="match status" value="1"/>
</dbReference>
<dbReference type="AlphaFoldDB" id="A0A0T5P0E9"/>
<dbReference type="InterPro" id="IPR013325">
    <property type="entry name" value="RNA_pol_sigma_r2"/>
</dbReference>
<dbReference type="PATRIC" id="fig|1641875.4.peg.1621"/>
<keyword evidence="2 6" id="KW-0805">Transcription regulation</keyword>
<dbReference type="Pfam" id="PF08281">
    <property type="entry name" value="Sigma70_r4_2"/>
    <property type="match status" value="1"/>
</dbReference>
<dbReference type="SUPFAM" id="SSF88946">
    <property type="entry name" value="Sigma2 domain of RNA polymerase sigma factors"/>
    <property type="match status" value="1"/>
</dbReference>
<feature type="domain" description="RNA polymerase sigma-70 region 2" evidence="7">
    <location>
        <begin position="25"/>
        <end position="92"/>
    </location>
</feature>
<dbReference type="PANTHER" id="PTHR43133:SF62">
    <property type="entry name" value="RNA POLYMERASE SIGMA FACTOR SIGZ"/>
    <property type="match status" value="1"/>
</dbReference>
<evidence type="ECO:0000313" key="9">
    <source>
        <dbReference type="EMBL" id="KRS14615.1"/>
    </source>
</evidence>
<sequence>MKDLDALEHMIGRCALKDRAAFSELYSATSAKLFGVILRVLNNRAEAEEVLQEVYVKIWRNADRYSTGGFSPMTWLITIARNAAIDMLRKRKGAGEQMPEGLAEAMPDAAPGPEAQAVQASEREKLDGCFDELEADRADAVRGAYLDGETYADLAARFDVPLNTMRTWLRRSLLKLRECLSR</sequence>
<dbReference type="RefSeq" id="WP_057789945.1">
    <property type="nucleotide sequence ID" value="NZ_LAXJ01000002.1"/>
</dbReference>
<dbReference type="GO" id="GO:0016987">
    <property type="term" value="F:sigma factor activity"/>
    <property type="evidence" value="ECO:0007669"/>
    <property type="project" value="UniProtKB-KW"/>
</dbReference>
<dbReference type="InterPro" id="IPR013324">
    <property type="entry name" value="RNA_pol_sigma_r3/r4-like"/>
</dbReference>
<evidence type="ECO:0000256" key="2">
    <source>
        <dbReference type="ARBA" id="ARBA00023015"/>
    </source>
</evidence>
<protein>
    <recommendedName>
        <fullName evidence="6">RNA polymerase sigma factor</fullName>
    </recommendedName>
</protein>
<comment type="similarity">
    <text evidence="1 6">Belongs to the sigma-70 factor family. ECF subfamily.</text>
</comment>
<dbReference type="EMBL" id="LAXJ01000002">
    <property type="protein sequence ID" value="KRS14615.1"/>
    <property type="molecule type" value="Genomic_DNA"/>
</dbReference>
<dbReference type="SUPFAM" id="SSF88659">
    <property type="entry name" value="Sigma3 and sigma4 domains of RNA polymerase sigma factors"/>
    <property type="match status" value="1"/>
</dbReference>
<keyword evidence="5 6" id="KW-0804">Transcription</keyword>
<evidence type="ECO:0000256" key="4">
    <source>
        <dbReference type="ARBA" id="ARBA00023125"/>
    </source>
</evidence>
<evidence type="ECO:0000256" key="1">
    <source>
        <dbReference type="ARBA" id="ARBA00010641"/>
    </source>
</evidence>
<accession>A0A0T5P0E9</accession>
<evidence type="ECO:0000256" key="3">
    <source>
        <dbReference type="ARBA" id="ARBA00023082"/>
    </source>
</evidence>
<evidence type="ECO:0000256" key="6">
    <source>
        <dbReference type="RuleBase" id="RU000716"/>
    </source>
</evidence>
<dbReference type="InterPro" id="IPR014284">
    <property type="entry name" value="RNA_pol_sigma-70_dom"/>
</dbReference>